<feature type="signal peptide" evidence="7">
    <location>
        <begin position="1"/>
        <end position="24"/>
    </location>
</feature>
<name>A0A6I9SRM2_SESIN</name>
<feature type="chain" id="PRO_5027160935" description="Epidermal patterning factor-like protein" evidence="7">
    <location>
        <begin position="25"/>
        <end position="114"/>
    </location>
</feature>
<protein>
    <recommendedName>
        <fullName evidence="7">Epidermal patterning factor-like protein</fullName>
    </recommendedName>
</protein>
<gene>
    <name evidence="9" type="primary">LOC105157768</name>
</gene>
<evidence type="ECO:0000256" key="3">
    <source>
        <dbReference type="ARBA" id="ARBA00022473"/>
    </source>
</evidence>
<evidence type="ECO:0000256" key="1">
    <source>
        <dbReference type="ARBA" id="ARBA00004613"/>
    </source>
</evidence>
<keyword evidence="5 7" id="KW-0732">Signal</keyword>
<keyword evidence="6" id="KW-1015">Disulfide bond</keyword>
<organism evidence="8 9">
    <name type="scientific">Sesamum indicum</name>
    <name type="common">Oriental sesame</name>
    <name type="synonym">Sesamum orientale</name>
    <dbReference type="NCBI Taxonomy" id="4182"/>
    <lineage>
        <taxon>Eukaryota</taxon>
        <taxon>Viridiplantae</taxon>
        <taxon>Streptophyta</taxon>
        <taxon>Embryophyta</taxon>
        <taxon>Tracheophyta</taxon>
        <taxon>Spermatophyta</taxon>
        <taxon>Magnoliopsida</taxon>
        <taxon>eudicotyledons</taxon>
        <taxon>Gunneridae</taxon>
        <taxon>Pentapetalae</taxon>
        <taxon>asterids</taxon>
        <taxon>lamiids</taxon>
        <taxon>Lamiales</taxon>
        <taxon>Pedaliaceae</taxon>
        <taxon>Sesamum</taxon>
    </lineage>
</organism>
<proteinExistence type="inferred from homology"/>
<comment type="similarity">
    <text evidence="2 7">Belongs to the plant cysteine rich small secretory peptide family. Epidermal patterning factor subfamily.</text>
</comment>
<dbReference type="InterPro" id="IPR039455">
    <property type="entry name" value="EPFL"/>
</dbReference>
<dbReference type="KEGG" id="sind:105157768"/>
<evidence type="ECO:0000313" key="8">
    <source>
        <dbReference type="Proteomes" id="UP000504604"/>
    </source>
</evidence>
<evidence type="ECO:0000256" key="2">
    <source>
        <dbReference type="ARBA" id="ARBA00008127"/>
    </source>
</evidence>
<comment type="function">
    <text evidence="7">Controls stomatal patterning.</text>
</comment>
<dbReference type="RefSeq" id="XP_011072539.1">
    <property type="nucleotide sequence ID" value="XM_011074237.2"/>
</dbReference>
<keyword evidence="8" id="KW-1185">Reference proteome</keyword>
<evidence type="ECO:0000256" key="5">
    <source>
        <dbReference type="ARBA" id="ARBA00022729"/>
    </source>
</evidence>
<dbReference type="InParanoid" id="A0A6I9SRM2"/>
<comment type="subcellular location">
    <subcellularLocation>
        <location evidence="1 7">Secreted</location>
    </subcellularLocation>
</comment>
<dbReference type="GO" id="GO:0005576">
    <property type="term" value="C:extracellular region"/>
    <property type="evidence" value="ECO:0007669"/>
    <property type="project" value="UniProtKB-SubCell"/>
</dbReference>
<sequence>MRAIRLCCCLLVLFFFYKLSSVSSRQFHVFPANVNNGAPKTPHSSPPIHTSNQIKEMKKTVQGSRPPSCEHKCYGCMPCEAIQVPTTSSSVGVQYTNYEPEGWKCKCGPTLYTP</sequence>
<evidence type="ECO:0000313" key="9">
    <source>
        <dbReference type="RefSeq" id="XP_011072539.1"/>
    </source>
</evidence>
<dbReference type="PANTHER" id="PTHR33109:SF3">
    <property type="entry name" value="EPIDERMAL PATTERNING FACTOR-LIKE PROTEIN"/>
    <property type="match status" value="1"/>
</dbReference>
<evidence type="ECO:0000256" key="6">
    <source>
        <dbReference type="ARBA" id="ARBA00023157"/>
    </source>
</evidence>
<keyword evidence="3 7" id="KW-0217">Developmental protein</keyword>
<dbReference type="AlphaFoldDB" id="A0A6I9SRM2"/>
<dbReference type="GO" id="GO:0010052">
    <property type="term" value="P:guard cell differentiation"/>
    <property type="evidence" value="ECO:0007669"/>
    <property type="project" value="UniProtKB-UniRule"/>
</dbReference>
<evidence type="ECO:0000256" key="4">
    <source>
        <dbReference type="ARBA" id="ARBA00022525"/>
    </source>
</evidence>
<dbReference type="OrthoDB" id="1843021at2759"/>
<keyword evidence="4 7" id="KW-0964">Secreted</keyword>
<accession>A0A6I9SRM2</accession>
<dbReference type="Pfam" id="PF17181">
    <property type="entry name" value="EPF"/>
    <property type="match status" value="1"/>
</dbReference>
<dbReference type="Proteomes" id="UP000504604">
    <property type="component" value="Linkage group LG3"/>
</dbReference>
<dbReference type="PANTHER" id="PTHR33109">
    <property type="entry name" value="EPIDERMAL PATTERNING FACTOR-LIKE PROTEIN 4"/>
    <property type="match status" value="1"/>
</dbReference>
<reference evidence="9" key="1">
    <citation type="submission" date="2025-08" db="UniProtKB">
        <authorList>
            <consortium name="RefSeq"/>
        </authorList>
    </citation>
    <scope>IDENTIFICATION</scope>
</reference>
<dbReference type="GeneID" id="105157768"/>
<evidence type="ECO:0000256" key="7">
    <source>
        <dbReference type="RuleBase" id="RU367102"/>
    </source>
</evidence>